<dbReference type="InterPro" id="IPR023213">
    <property type="entry name" value="CAT-like_dom_sf"/>
</dbReference>
<comment type="caution">
    <text evidence="14">The sequence shown here is derived from an EMBL/GenBank/DDBJ whole genome shotgun (WGS) entry which is preliminary data.</text>
</comment>
<evidence type="ECO:0000256" key="2">
    <source>
        <dbReference type="ARBA" id="ARBA00005189"/>
    </source>
</evidence>
<name>A0ABU5XRJ4_9MYCO</name>
<keyword evidence="9" id="KW-0012">Acyltransferase</keyword>
<feature type="domain" description="O-acyltransferase WSD1 C-terminal" evidence="13">
    <location>
        <begin position="325"/>
        <end position="463"/>
    </location>
</feature>
<evidence type="ECO:0000256" key="1">
    <source>
        <dbReference type="ARBA" id="ARBA00004771"/>
    </source>
</evidence>
<dbReference type="InterPro" id="IPR045034">
    <property type="entry name" value="O-acyltransferase_WSD1-like"/>
</dbReference>
<keyword evidence="5" id="KW-0444">Lipid biosynthesis</keyword>
<dbReference type="PANTHER" id="PTHR31650">
    <property type="entry name" value="O-ACYLTRANSFERASE (WSD1-LIKE) FAMILY PROTEIN"/>
    <property type="match status" value="1"/>
</dbReference>
<evidence type="ECO:0000259" key="13">
    <source>
        <dbReference type="Pfam" id="PF06974"/>
    </source>
</evidence>
<evidence type="ECO:0000313" key="14">
    <source>
        <dbReference type="EMBL" id="MEB3030096.1"/>
    </source>
</evidence>
<accession>A0ABU5XRJ4</accession>
<feature type="domain" description="O-acyltransferase WSD1-like N-terminal" evidence="12">
    <location>
        <begin position="47"/>
        <end position="284"/>
    </location>
</feature>
<evidence type="ECO:0000256" key="9">
    <source>
        <dbReference type="ARBA" id="ARBA00023315"/>
    </source>
</evidence>
<evidence type="ECO:0000256" key="6">
    <source>
        <dbReference type="ARBA" id="ARBA00022679"/>
    </source>
</evidence>
<evidence type="ECO:0000256" key="4">
    <source>
        <dbReference type="ARBA" id="ARBA00013244"/>
    </source>
</evidence>
<dbReference type="SUPFAM" id="SSF52777">
    <property type="entry name" value="CoA-dependent acyltransferases"/>
    <property type="match status" value="1"/>
</dbReference>
<dbReference type="EMBL" id="JAYJJU010000001">
    <property type="protein sequence ID" value="MEB3030096.1"/>
    <property type="molecule type" value="Genomic_DNA"/>
</dbReference>
<dbReference type="InterPro" id="IPR009721">
    <property type="entry name" value="O-acyltransferase_WSD1_C"/>
</dbReference>
<evidence type="ECO:0000259" key="12">
    <source>
        <dbReference type="Pfam" id="PF03007"/>
    </source>
</evidence>
<keyword evidence="15" id="KW-1185">Reference proteome</keyword>
<protein>
    <recommendedName>
        <fullName evidence="4">diacylglycerol O-acyltransferase</fullName>
        <ecNumber evidence="4">2.3.1.20</ecNumber>
    </recommendedName>
</protein>
<evidence type="ECO:0000256" key="10">
    <source>
        <dbReference type="ARBA" id="ARBA00048109"/>
    </source>
</evidence>
<keyword evidence="6" id="KW-0808">Transferase</keyword>
<sequence>MPILDDDGLASWGGGQDLSAWEALMWRVSGDYRARSTGVIIELLDTEPDWDRLVAGHSRLTQQVPRLRERVIEPPLPLVAPAWSPDPHFDLDYHLQRVRLPGDGSMAELYSLAAQFAARPLDPERPPWEALLVLGVVGGQAAYLFKPHHSLSDGIGLLQLLDLAHGHRRDHSPADDRPIPRPRRRESPEGLLANRLAATIVGLPGRALRDTVRLAGRFVDDPIGTTTDAMKFAASLRRVLTPPDAPHSPALSGSGSGYRLDAFDVPLDGLKSAGRAGGGSVNDAFLAGLMGGLRRYHEKLSITVDSMPIAFPVSLRTDTDPMGANKFAGARFVAPVGEADPKARIAAIHNLIVDARMEPALGFLDLLAPVLSRLPGIVLTRITGEMTGLSDLQASNLGAIGRPLYLAGARVTRIYPMGPRPGIPAMATMLTYQGTCCIAVNFDPEAIADATAFATCLREGFQEVIALVDAVLPPK</sequence>
<comment type="pathway">
    <text evidence="2">Lipid metabolism.</text>
</comment>
<evidence type="ECO:0000256" key="3">
    <source>
        <dbReference type="ARBA" id="ARBA00009587"/>
    </source>
</evidence>
<comment type="pathway">
    <text evidence="1">Glycerolipid metabolism; triacylglycerol biosynthesis.</text>
</comment>
<evidence type="ECO:0000313" key="15">
    <source>
        <dbReference type="Proteomes" id="UP001298593"/>
    </source>
</evidence>
<evidence type="ECO:0000256" key="11">
    <source>
        <dbReference type="SAM" id="MobiDB-lite"/>
    </source>
</evidence>
<dbReference type="PANTHER" id="PTHR31650:SF1">
    <property type="entry name" value="WAX ESTER SYNTHASE_DIACYLGLYCEROL ACYLTRANSFERASE 4-RELATED"/>
    <property type="match status" value="1"/>
</dbReference>
<dbReference type="Pfam" id="PF06974">
    <property type="entry name" value="WS_DGAT_C"/>
    <property type="match status" value="1"/>
</dbReference>
<reference evidence="14 15" key="1">
    <citation type="submission" date="2023-12" db="EMBL/GenBank/DDBJ databases">
        <title>Description of new species of Mycobacterium terrae complex isolated from sewage at the Sao Paulo Zoological Park Foundation in Brazil.</title>
        <authorList>
            <person name="Romagnoli C.L."/>
            <person name="Conceicao E.C."/>
            <person name="Machado E."/>
            <person name="Barreto L.B.P.F."/>
            <person name="Sharma A."/>
            <person name="Silva N.M."/>
            <person name="Marques L.E."/>
            <person name="Juliana M.A."/>
            <person name="Lourenco M.C.S."/>
            <person name="Digiampietri L.A."/>
            <person name="Suffys P.N."/>
            <person name="Viana-Niero C."/>
        </authorList>
    </citation>
    <scope>NUCLEOTIDE SEQUENCE [LARGE SCALE GENOMIC DNA]</scope>
    <source>
        <strain evidence="14 15">MYC340</strain>
    </source>
</reference>
<dbReference type="Gene3D" id="3.30.559.10">
    <property type="entry name" value="Chloramphenicol acetyltransferase-like domain"/>
    <property type="match status" value="1"/>
</dbReference>
<feature type="region of interest" description="Disordered" evidence="11">
    <location>
        <begin position="168"/>
        <end position="190"/>
    </location>
</feature>
<evidence type="ECO:0000256" key="5">
    <source>
        <dbReference type="ARBA" id="ARBA00022516"/>
    </source>
</evidence>
<comment type="similarity">
    <text evidence="3">Belongs to the long-chain O-acyltransferase family.</text>
</comment>
<proteinExistence type="inferred from homology"/>
<organism evidence="14 15">
    <name type="scientific">[Mycobacterium] nativiensis</name>
    <dbReference type="NCBI Taxonomy" id="2855503"/>
    <lineage>
        <taxon>Bacteria</taxon>
        <taxon>Bacillati</taxon>
        <taxon>Actinomycetota</taxon>
        <taxon>Actinomycetes</taxon>
        <taxon>Mycobacteriales</taxon>
        <taxon>Mycobacteriaceae</taxon>
        <taxon>Mycolicibacter</taxon>
    </lineage>
</organism>
<evidence type="ECO:0000256" key="7">
    <source>
        <dbReference type="ARBA" id="ARBA00022798"/>
    </source>
</evidence>
<dbReference type="Pfam" id="PF03007">
    <property type="entry name" value="WS_DGAT_cat"/>
    <property type="match status" value="1"/>
</dbReference>
<dbReference type="Proteomes" id="UP001298593">
    <property type="component" value="Unassembled WGS sequence"/>
</dbReference>
<evidence type="ECO:0000256" key="8">
    <source>
        <dbReference type="ARBA" id="ARBA00023098"/>
    </source>
</evidence>
<dbReference type="RefSeq" id="WP_224973425.1">
    <property type="nucleotide sequence ID" value="NZ_JAYJJU010000001.1"/>
</dbReference>
<dbReference type="EC" id="2.3.1.20" evidence="4"/>
<keyword evidence="8" id="KW-0443">Lipid metabolism</keyword>
<keyword evidence="7" id="KW-0319">Glycerol metabolism</keyword>
<gene>
    <name evidence="14" type="ORF">KV113_00890</name>
</gene>
<comment type="catalytic activity">
    <reaction evidence="10">
        <text>an acyl-CoA + a 1,2-diacyl-sn-glycerol = a triacyl-sn-glycerol + CoA</text>
        <dbReference type="Rhea" id="RHEA:10868"/>
        <dbReference type="ChEBI" id="CHEBI:17815"/>
        <dbReference type="ChEBI" id="CHEBI:57287"/>
        <dbReference type="ChEBI" id="CHEBI:58342"/>
        <dbReference type="ChEBI" id="CHEBI:64615"/>
        <dbReference type="EC" id="2.3.1.20"/>
    </reaction>
</comment>
<dbReference type="InterPro" id="IPR004255">
    <property type="entry name" value="O-acyltransferase_WSD1_N"/>
</dbReference>